<evidence type="ECO:0000313" key="3">
    <source>
        <dbReference type="Proteomes" id="UP000184171"/>
    </source>
</evidence>
<sequence length="165" mass="18369">MKSMICGLLLLLAGSGSLFAAEFDYADFQRILDQKCSQCHTQLRIEDAMLRGADIDTIIAKMIRFGARLSEQEQEVMGVFWNADNKPQTTAEPASPQDPLREYRAVLQQRCTGCHSLAIVEKALAEGRSIEGIIEDMRKRGAIITPADKKVLGTFWGEPLKVQPE</sequence>
<dbReference type="GO" id="GO:0020037">
    <property type="term" value="F:heme binding"/>
    <property type="evidence" value="ECO:0007669"/>
    <property type="project" value="InterPro"/>
</dbReference>
<accession>A0A1M6HDB4</accession>
<dbReference type="EMBL" id="FQZT01000005">
    <property type="protein sequence ID" value="SHJ20109.1"/>
    <property type="molecule type" value="Genomic_DNA"/>
</dbReference>
<proteinExistence type="predicted"/>
<dbReference type="Gene3D" id="1.10.760.10">
    <property type="entry name" value="Cytochrome c-like domain"/>
    <property type="match status" value="2"/>
</dbReference>
<evidence type="ECO:0000313" key="2">
    <source>
        <dbReference type="EMBL" id="SHJ20109.1"/>
    </source>
</evidence>
<dbReference type="GO" id="GO:0009055">
    <property type="term" value="F:electron transfer activity"/>
    <property type="evidence" value="ECO:0007669"/>
    <property type="project" value="InterPro"/>
</dbReference>
<keyword evidence="1" id="KW-0732">Signal</keyword>
<dbReference type="Proteomes" id="UP000184171">
    <property type="component" value="Unassembled WGS sequence"/>
</dbReference>
<dbReference type="InterPro" id="IPR036909">
    <property type="entry name" value="Cyt_c-like_dom_sf"/>
</dbReference>
<feature type="signal peptide" evidence="1">
    <location>
        <begin position="1"/>
        <end position="20"/>
    </location>
</feature>
<dbReference type="STRING" id="1122189.SAMN02745165_01790"/>
<evidence type="ECO:0008006" key="4">
    <source>
        <dbReference type="Google" id="ProtNLM"/>
    </source>
</evidence>
<dbReference type="OrthoDB" id="5397681at2"/>
<dbReference type="AlphaFoldDB" id="A0A1M6HDB4"/>
<feature type="chain" id="PRO_5012657949" description="Cytochrome c domain-containing protein" evidence="1">
    <location>
        <begin position="21"/>
        <end position="165"/>
    </location>
</feature>
<dbReference type="RefSeq" id="WP_072908021.1">
    <property type="nucleotide sequence ID" value="NZ_FQZT01000005.1"/>
</dbReference>
<reference evidence="2 3" key="1">
    <citation type="submission" date="2016-11" db="EMBL/GenBank/DDBJ databases">
        <authorList>
            <person name="Jaros S."/>
            <person name="Januszkiewicz K."/>
            <person name="Wedrychowicz H."/>
        </authorList>
    </citation>
    <scope>NUCLEOTIDE SEQUENCE [LARGE SCALE GENOMIC DNA]</scope>
    <source>
        <strain evidence="2 3">DSM 5091</strain>
    </source>
</reference>
<name>A0A1M6HDB4_MALRU</name>
<protein>
    <recommendedName>
        <fullName evidence="4">Cytochrome c domain-containing protein</fullName>
    </recommendedName>
</protein>
<gene>
    <name evidence="2" type="ORF">SAMN02745165_01790</name>
</gene>
<keyword evidence="3" id="KW-1185">Reference proteome</keyword>
<evidence type="ECO:0000256" key="1">
    <source>
        <dbReference type="SAM" id="SignalP"/>
    </source>
</evidence>
<organism evidence="2 3">
    <name type="scientific">Malonomonas rubra DSM 5091</name>
    <dbReference type="NCBI Taxonomy" id="1122189"/>
    <lineage>
        <taxon>Bacteria</taxon>
        <taxon>Pseudomonadati</taxon>
        <taxon>Thermodesulfobacteriota</taxon>
        <taxon>Desulfuromonadia</taxon>
        <taxon>Desulfuromonadales</taxon>
        <taxon>Geopsychrobacteraceae</taxon>
        <taxon>Malonomonas</taxon>
    </lineage>
</organism>